<accession>A0A090EE99</accession>
<sequence>MGRTDMSLHGKEPWPFDKARAALLVIDMQSDFVDEGAVMEVAMARHRIPVMRQVIDLCRAHGVPVIYTQHVLSDHFDISPLETAYQPRLKAKGMREGSAGTEIVAELTPLPGEVIIKKHRYDAFHNTQLETVLRNIRGAGQVDTVIIIGTVTSICCESTARSAFMRDYKVAFVSDANGGLDEASHNATLAIIGKVFGRVMTAAELAGLF</sequence>
<keyword evidence="1" id="KW-0378">Hydrolase</keyword>
<dbReference type="EMBL" id="CCNB01000004">
    <property type="protein sequence ID" value="CDX28578.1"/>
    <property type="molecule type" value="Genomic_DNA"/>
</dbReference>
<protein>
    <recommendedName>
        <fullName evidence="2">Isochorismatase-like domain-containing protein</fullName>
    </recommendedName>
</protein>
<dbReference type="STRING" id="69974.MPLDJ20_120333"/>
<evidence type="ECO:0000256" key="1">
    <source>
        <dbReference type="ARBA" id="ARBA00022801"/>
    </source>
</evidence>
<dbReference type="Pfam" id="PF00857">
    <property type="entry name" value="Isochorismatase"/>
    <property type="match status" value="1"/>
</dbReference>
<organism evidence="4 6">
    <name type="scientific">Mesorhizobium plurifarium</name>
    <dbReference type="NCBI Taxonomy" id="69974"/>
    <lineage>
        <taxon>Bacteria</taxon>
        <taxon>Pseudomonadati</taxon>
        <taxon>Pseudomonadota</taxon>
        <taxon>Alphaproteobacteria</taxon>
        <taxon>Hyphomicrobiales</taxon>
        <taxon>Phyllobacteriaceae</taxon>
        <taxon>Mesorhizobium</taxon>
    </lineage>
</organism>
<gene>
    <name evidence="3" type="ORF">MPL3356_60029</name>
    <name evidence="4" type="ORF">MPLDJ20_120333</name>
</gene>
<feature type="domain" description="Isochorismatase-like" evidence="2">
    <location>
        <begin position="21"/>
        <end position="204"/>
    </location>
</feature>
<evidence type="ECO:0000313" key="6">
    <source>
        <dbReference type="Proteomes" id="UP000046373"/>
    </source>
</evidence>
<dbReference type="SUPFAM" id="SSF52499">
    <property type="entry name" value="Isochorismatase-like hydrolases"/>
    <property type="match status" value="1"/>
</dbReference>
<dbReference type="AlphaFoldDB" id="A0A090EE99"/>
<dbReference type="PANTHER" id="PTHR43540:SF6">
    <property type="entry name" value="ISOCHORISMATASE-LIKE DOMAIN-CONTAINING PROTEIN"/>
    <property type="match status" value="1"/>
</dbReference>
<proteinExistence type="predicted"/>
<reference evidence="5" key="1">
    <citation type="submission" date="2014-08" db="EMBL/GenBank/DDBJ databases">
        <authorList>
            <person name="Moulin L."/>
        </authorList>
    </citation>
    <scope>NUCLEOTIDE SEQUENCE [LARGE SCALE GENOMIC DNA]</scope>
</reference>
<dbReference type="Gene3D" id="3.40.50.850">
    <property type="entry name" value="Isochorismatase-like"/>
    <property type="match status" value="1"/>
</dbReference>
<keyword evidence="5" id="KW-1185">Reference proteome</keyword>
<dbReference type="GeneID" id="31888406"/>
<dbReference type="GO" id="GO:0016787">
    <property type="term" value="F:hydrolase activity"/>
    <property type="evidence" value="ECO:0007669"/>
    <property type="project" value="UniProtKB-KW"/>
</dbReference>
<dbReference type="Proteomes" id="UP000046373">
    <property type="component" value="Unassembled WGS sequence"/>
</dbReference>
<name>A0A090EE99_MESPL</name>
<dbReference type="CDD" id="cd00431">
    <property type="entry name" value="cysteine_hydrolases"/>
    <property type="match status" value="1"/>
</dbReference>
<dbReference type="InterPro" id="IPR050272">
    <property type="entry name" value="Isochorismatase-like_hydrls"/>
</dbReference>
<evidence type="ECO:0000313" key="3">
    <source>
        <dbReference type="EMBL" id="CDX25642.1"/>
    </source>
</evidence>
<dbReference type="EMBL" id="CCMZ01000056">
    <property type="protein sequence ID" value="CDX25642.1"/>
    <property type="molecule type" value="Genomic_DNA"/>
</dbReference>
<dbReference type="PANTHER" id="PTHR43540">
    <property type="entry name" value="PEROXYUREIDOACRYLATE/UREIDOACRYLATE AMIDOHYDROLASE-RELATED"/>
    <property type="match status" value="1"/>
</dbReference>
<dbReference type="InterPro" id="IPR036380">
    <property type="entry name" value="Isochorismatase-like_sf"/>
</dbReference>
<reference evidence="4 6" key="2">
    <citation type="submission" date="2014-08" db="EMBL/GenBank/DDBJ databases">
        <authorList>
            <person name="Moulin Lionel"/>
        </authorList>
    </citation>
    <scope>NUCLEOTIDE SEQUENCE [LARGE SCALE GENOMIC DNA]</scope>
</reference>
<dbReference type="InterPro" id="IPR000868">
    <property type="entry name" value="Isochorismatase-like_dom"/>
</dbReference>
<evidence type="ECO:0000259" key="2">
    <source>
        <dbReference type="Pfam" id="PF00857"/>
    </source>
</evidence>
<evidence type="ECO:0000313" key="4">
    <source>
        <dbReference type="EMBL" id="CDX28578.1"/>
    </source>
</evidence>
<evidence type="ECO:0000313" key="5">
    <source>
        <dbReference type="Proteomes" id="UP000045285"/>
    </source>
</evidence>
<dbReference type="Proteomes" id="UP000045285">
    <property type="component" value="Unassembled WGS sequence"/>
</dbReference>